<evidence type="ECO:0000256" key="11">
    <source>
        <dbReference type="ARBA" id="ARBA00047522"/>
    </source>
</evidence>
<feature type="binding site" evidence="13">
    <location>
        <begin position="43"/>
        <end position="44"/>
    </location>
    <ligand>
        <name>FAD</name>
        <dbReference type="ChEBI" id="CHEBI:57692"/>
    </ligand>
</feature>
<dbReference type="Gene3D" id="3.30.9.10">
    <property type="entry name" value="D-Amino Acid Oxidase, subunit A, domain 2"/>
    <property type="match status" value="1"/>
</dbReference>
<comment type="similarity">
    <text evidence="3">Belongs to the DAMOX/DASOX family.</text>
</comment>
<dbReference type="Pfam" id="PF01266">
    <property type="entry name" value="DAO"/>
    <property type="match status" value="1"/>
</dbReference>
<keyword evidence="4" id="KW-0285">Flavoprotein</keyword>
<dbReference type="EMBL" id="BT075717">
    <property type="protein sequence ID" value="ACO10141.1"/>
    <property type="molecule type" value="mRNA"/>
</dbReference>
<keyword evidence="6" id="KW-0560">Oxidoreductase</keyword>
<feature type="binding site" evidence="13">
    <location>
        <position position="308"/>
    </location>
    <ligand>
        <name>D-dopa</name>
        <dbReference type="ChEBI" id="CHEBI:149689"/>
    </ligand>
</feature>
<keyword evidence="5 13" id="KW-0274">FAD</keyword>
<feature type="binding site" evidence="13">
    <location>
        <position position="278"/>
    </location>
    <ligand>
        <name>D-dopa</name>
        <dbReference type="ChEBI" id="CHEBI:149689"/>
    </ligand>
</feature>
<accession>C1BM88</accession>
<dbReference type="PANTHER" id="PTHR11530">
    <property type="entry name" value="D-AMINO ACID OXIDASE"/>
    <property type="match status" value="1"/>
</dbReference>
<dbReference type="InterPro" id="IPR023209">
    <property type="entry name" value="DAO"/>
</dbReference>
<dbReference type="PANTHER" id="PTHR11530:SF11">
    <property type="entry name" value="D-ASPARTATE OXIDASE"/>
    <property type="match status" value="1"/>
</dbReference>
<evidence type="ECO:0000256" key="4">
    <source>
        <dbReference type="ARBA" id="ARBA00022630"/>
    </source>
</evidence>
<sequence length="338" mass="37474">MKSVKIVVVGAGVVGFSTAVCIAEVLPFCSVTLLADQFTPDTTSDVAAGIVFASEFPEIPLERQRRWFKESFDHLLAIAQSQESSDAGVLLSSGWQIFKDVPADKNPFWSEYVLGFRTMSARELKRFPNHKFGQAFTTIKCKCSTYLPWLENRFIKAGGQIIRKRVSSLEELGPSYDLIVNCCGLGSRSLVGDEEVYPVRGQVLKLQAPWLQHFIRDGDGLTYIFPGTHSVTVGGTRQVGDWRLEVDQGDSEGILERCSRLEPSLSRAQVLGEWVGLRPGRRNPRLARELVLLGGRQVPVVHNYGHGGWGVALSWGTALDALGLIRSWLYENPPKARL</sequence>
<gene>
    <name evidence="15" type="primary">OXDD</name>
</gene>
<proteinExistence type="evidence at transcript level"/>
<protein>
    <recommendedName>
        <fullName evidence="9">D-aspartate oxidase</fullName>
        <ecNumber evidence="8">1.4.3.1</ecNumber>
    </recommendedName>
</protein>
<comment type="subcellular location">
    <subcellularLocation>
        <location evidence="2">Peroxisome matrix</location>
    </subcellularLocation>
</comment>
<dbReference type="GO" id="GO:0005782">
    <property type="term" value="C:peroxisomal matrix"/>
    <property type="evidence" value="ECO:0007669"/>
    <property type="project" value="UniProtKB-SubCell"/>
</dbReference>
<organism evidence="15">
    <name type="scientific">Osmerus mordax</name>
    <name type="common">Rainbow smelt</name>
    <name type="synonym">Atherina mordax</name>
    <dbReference type="NCBI Taxonomy" id="8014"/>
    <lineage>
        <taxon>Eukaryota</taxon>
        <taxon>Metazoa</taxon>
        <taxon>Chordata</taxon>
        <taxon>Craniata</taxon>
        <taxon>Vertebrata</taxon>
        <taxon>Euteleostomi</taxon>
        <taxon>Actinopterygii</taxon>
        <taxon>Neopterygii</taxon>
        <taxon>Teleostei</taxon>
        <taxon>Stomiati</taxon>
        <taxon>Osmeriformes</taxon>
        <taxon>Osmeridae</taxon>
        <taxon>Osmerus</taxon>
    </lineage>
</organism>
<evidence type="ECO:0000256" key="2">
    <source>
        <dbReference type="ARBA" id="ARBA00004253"/>
    </source>
</evidence>
<dbReference type="InterPro" id="IPR006181">
    <property type="entry name" value="D-amino_acid_oxidase_CS"/>
</dbReference>
<evidence type="ECO:0000256" key="6">
    <source>
        <dbReference type="ARBA" id="ARBA00023002"/>
    </source>
</evidence>
<evidence type="ECO:0000259" key="14">
    <source>
        <dbReference type="Pfam" id="PF01266"/>
    </source>
</evidence>
<evidence type="ECO:0000256" key="9">
    <source>
        <dbReference type="ARBA" id="ARBA00044541"/>
    </source>
</evidence>
<dbReference type="AlphaFoldDB" id="C1BM88"/>
<keyword evidence="7" id="KW-0576">Peroxisome</keyword>
<dbReference type="GO" id="GO:0019478">
    <property type="term" value="P:D-amino acid catabolic process"/>
    <property type="evidence" value="ECO:0007669"/>
    <property type="project" value="UniProtKB-ARBA"/>
</dbReference>
<feature type="domain" description="FAD dependent oxidoreductase" evidence="14">
    <location>
        <begin position="5"/>
        <end position="318"/>
    </location>
</feature>
<comment type="cofactor">
    <cofactor evidence="1 13">
        <name>FAD</name>
        <dbReference type="ChEBI" id="CHEBI:57692"/>
    </cofactor>
</comment>
<dbReference type="PROSITE" id="PS00677">
    <property type="entry name" value="DAO"/>
    <property type="match status" value="1"/>
</dbReference>
<evidence type="ECO:0000313" key="15">
    <source>
        <dbReference type="EMBL" id="ACO10141.1"/>
    </source>
</evidence>
<feature type="binding site" evidence="13">
    <location>
        <position position="223"/>
    </location>
    <ligand>
        <name>D-dopa</name>
        <dbReference type="ChEBI" id="CHEBI:149689"/>
    </ligand>
</feature>
<evidence type="ECO:0000256" key="3">
    <source>
        <dbReference type="ARBA" id="ARBA00006730"/>
    </source>
</evidence>
<evidence type="ECO:0000256" key="8">
    <source>
        <dbReference type="ARBA" id="ARBA00044520"/>
    </source>
</evidence>
<dbReference type="PIRSF" id="PIRSF000189">
    <property type="entry name" value="D-aa_oxidase"/>
    <property type="match status" value="1"/>
</dbReference>
<comment type="function">
    <text evidence="10">Selectively catalyzes the oxidative deamination of acidic amino acids. Suppresses the level of D-aspartate in the brain, an amino acid that can act as an agonist for glutamate receptors. Protects the organism from the toxicity of D-amino acids. May also function in the intestine.</text>
</comment>
<dbReference type="GO" id="GO:0006533">
    <property type="term" value="P:L-aspartate catabolic process"/>
    <property type="evidence" value="ECO:0007669"/>
    <property type="project" value="TreeGrafter"/>
</dbReference>
<dbReference type="GO" id="GO:0071949">
    <property type="term" value="F:FAD binding"/>
    <property type="evidence" value="ECO:0007669"/>
    <property type="project" value="InterPro"/>
</dbReference>
<evidence type="ECO:0000256" key="12">
    <source>
        <dbReference type="ARBA" id="ARBA00049882"/>
    </source>
</evidence>
<evidence type="ECO:0000256" key="13">
    <source>
        <dbReference type="PIRSR" id="PIRSR000189-1"/>
    </source>
</evidence>
<comment type="catalytic activity">
    <reaction evidence="11">
        <text>D-aspartate + O2 + H2O = oxaloacetate + H2O2 + NH4(+)</text>
        <dbReference type="Rhea" id="RHEA:12512"/>
        <dbReference type="ChEBI" id="CHEBI:15377"/>
        <dbReference type="ChEBI" id="CHEBI:15379"/>
        <dbReference type="ChEBI" id="CHEBI:16240"/>
        <dbReference type="ChEBI" id="CHEBI:16452"/>
        <dbReference type="ChEBI" id="CHEBI:28938"/>
        <dbReference type="ChEBI" id="CHEBI:29990"/>
        <dbReference type="EC" id="1.4.3.1"/>
    </reaction>
    <physiologicalReaction direction="left-to-right" evidence="11">
        <dbReference type="Rhea" id="RHEA:12513"/>
    </physiologicalReaction>
</comment>
<evidence type="ECO:0000256" key="7">
    <source>
        <dbReference type="ARBA" id="ARBA00023140"/>
    </source>
</evidence>
<reference evidence="15" key="1">
    <citation type="submission" date="2009-03" db="EMBL/GenBank/DDBJ databases">
        <title>Osmerus mordax full-length cDNAs.</title>
        <authorList>
            <person name="von Schalburg K."/>
            <person name="Leong J."/>
            <person name="Cooper G."/>
            <person name="Davidson W.S."/>
            <person name="Koop B.F."/>
        </authorList>
    </citation>
    <scope>NUCLEOTIDE SEQUENCE</scope>
    <source>
        <tissue evidence="15">Brain</tissue>
    </source>
</reference>
<dbReference type="Gene3D" id="3.40.50.720">
    <property type="entry name" value="NAD(P)-binding Rossmann-like Domain"/>
    <property type="match status" value="1"/>
</dbReference>
<evidence type="ECO:0000256" key="5">
    <source>
        <dbReference type="ARBA" id="ARBA00022827"/>
    </source>
</evidence>
<dbReference type="GO" id="GO:0008445">
    <property type="term" value="F:D-aspartate oxidase activity"/>
    <property type="evidence" value="ECO:0007669"/>
    <property type="project" value="UniProtKB-EC"/>
</dbReference>
<dbReference type="EC" id="1.4.3.1" evidence="8"/>
<dbReference type="SUPFAM" id="SSF54373">
    <property type="entry name" value="FAD-linked reductases, C-terminal domain"/>
    <property type="match status" value="1"/>
</dbReference>
<name>C1BM88_OSMMO</name>
<comment type="catalytic activity">
    <reaction evidence="12">
        <text>D-glutamate + O2 + H2O = 2-oxoglutarate + H2O2 + NH4(+)</text>
        <dbReference type="Rhea" id="RHEA:10028"/>
        <dbReference type="ChEBI" id="CHEBI:15377"/>
        <dbReference type="ChEBI" id="CHEBI:15379"/>
        <dbReference type="ChEBI" id="CHEBI:16240"/>
        <dbReference type="ChEBI" id="CHEBI:16810"/>
        <dbReference type="ChEBI" id="CHEBI:28938"/>
        <dbReference type="ChEBI" id="CHEBI:29986"/>
    </reaction>
    <physiologicalReaction direction="left-to-right" evidence="12">
        <dbReference type="Rhea" id="RHEA:10029"/>
    </physiologicalReaction>
</comment>
<feature type="binding site" evidence="13">
    <location>
        <position position="166"/>
    </location>
    <ligand>
        <name>FAD</name>
        <dbReference type="ChEBI" id="CHEBI:57692"/>
    </ligand>
</feature>
<evidence type="ECO:0000256" key="1">
    <source>
        <dbReference type="ARBA" id="ARBA00001974"/>
    </source>
</evidence>
<dbReference type="SUPFAM" id="SSF51971">
    <property type="entry name" value="Nucleotide-binding domain"/>
    <property type="match status" value="1"/>
</dbReference>
<evidence type="ECO:0000256" key="10">
    <source>
        <dbReference type="ARBA" id="ARBA00046214"/>
    </source>
</evidence>
<dbReference type="InterPro" id="IPR006076">
    <property type="entry name" value="FAD-dep_OxRdtase"/>
</dbReference>